<name>A0A0E9SIL2_ANGAN</name>
<sequence length="48" mass="5243">MESVLNLKKNGCRLYYGFLCAVHCGSLLSFECSEQGSNVGICVLKRAT</sequence>
<dbReference type="EMBL" id="GBXM01067426">
    <property type="protein sequence ID" value="JAH41151.1"/>
    <property type="molecule type" value="Transcribed_RNA"/>
</dbReference>
<reference evidence="1" key="1">
    <citation type="submission" date="2014-11" db="EMBL/GenBank/DDBJ databases">
        <authorList>
            <person name="Amaro Gonzalez C."/>
        </authorList>
    </citation>
    <scope>NUCLEOTIDE SEQUENCE</scope>
</reference>
<proteinExistence type="predicted"/>
<protein>
    <submittedName>
        <fullName evidence="1">Uncharacterized protein</fullName>
    </submittedName>
</protein>
<reference evidence="1" key="2">
    <citation type="journal article" date="2015" name="Fish Shellfish Immunol.">
        <title>Early steps in the European eel (Anguilla anguilla)-Vibrio vulnificus interaction in the gills: Role of the RtxA13 toxin.</title>
        <authorList>
            <person name="Callol A."/>
            <person name="Pajuelo D."/>
            <person name="Ebbesson L."/>
            <person name="Teles M."/>
            <person name="MacKenzie S."/>
            <person name="Amaro C."/>
        </authorList>
    </citation>
    <scope>NUCLEOTIDE SEQUENCE</scope>
</reference>
<accession>A0A0E9SIL2</accession>
<dbReference type="AlphaFoldDB" id="A0A0E9SIL2"/>
<organism evidence="1">
    <name type="scientific">Anguilla anguilla</name>
    <name type="common">European freshwater eel</name>
    <name type="synonym">Muraena anguilla</name>
    <dbReference type="NCBI Taxonomy" id="7936"/>
    <lineage>
        <taxon>Eukaryota</taxon>
        <taxon>Metazoa</taxon>
        <taxon>Chordata</taxon>
        <taxon>Craniata</taxon>
        <taxon>Vertebrata</taxon>
        <taxon>Euteleostomi</taxon>
        <taxon>Actinopterygii</taxon>
        <taxon>Neopterygii</taxon>
        <taxon>Teleostei</taxon>
        <taxon>Anguilliformes</taxon>
        <taxon>Anguillidae</taxon>
        <taxon>Anguilla</taxon>
    </lineage>
</organism>
<evidence type="ECO:0000313" key="1">
    <source>
        <dbReference type="EMBL" id="JAH41151.1"/>
    </source>
</evidence>